<dbReference type="GO" id="GO:0000731">
    <property type="term" value="P:DNA synthesis involved in DNA repair"/>
    <property type="evidence" value="ECO:0007669"/>
    <property type="project" value="TreeGrafter"/>
</dbReference>
<dbReference type="GO" id="GO:0006302">
    <property type="term" value="P:double-strand break repair"/>
    <property type="evidence" value="ECO:0007669"/>
    <property type="project" value="TreeGrafter"/>
</dbReference>
<dbReference type="GO" id="GO:0005737">
    <property type="term" value="C:cytoplasm"/>
    <property type="evidence" value="ECO:0007669"/>
    <property type="project" value="UniProtKB-SubCell"/>
</dbReference>
<proteinExistence type="inferred from homology"/>
<dbReference type="Pfam" id="PF02463">
    <property type="entry name" value="SMC_N"/>
    <property type="match status" value="1"/>
</dbReference>
<comment type="function">
    <text evidence="12 13 14">The RecF protein is involved in DNA metabolism; it is required for DNA replication and normal SOS inducibility. RecF binds preferentially to single-stranded, linear DNA. It also seems to bind ATP.</text>
</comment>
<evidence type="ECO:0000256" key="12">
    <source>
        <dbReference type="ARBA" id="ARBA00025401"/>
    </source>
</evidence>
<feature type="region of interest" description="Disordered" evidence="15">
    <location>
        <begin position="172"/>
        <end position="191"/>
    </location>
</feature>
<dbReference type="InterPro" id="IPR001238">
    <property type="entry name" value="DNA-binding_RecF"/>
</dbReference>
<evidence type="ECO:0000256" key="13">
    <source>
        <dbReference type="HAMAP-Rule" id="MF_00365"/>
    </source>
</evidence>
<dbReference type="PATRIC" id="fig|571913.6.peg.491"/>
<dbReference type="NCBIfam" id="TIGR00611">
    <property type="entry name" value="recf"/>
    <property type="match status" value="1"/>
</dbReference>
<evidence type="ECO:0000256" key="15">
    <source>
        <dbReference type="SAM" id="MobiDB-lite"/>
    </source>
</evidence>
<dbReference type="AlphaFoldDB" id="A0A0K1JE39"/>
<organism evidence="17 18">
    <name type="scientific">Luteipulveratus mongoliensis</name>
    <dbReference type="NCBI Taxonomy" id="571913"/>
    <lineage>
        <taxon>Bacteria</taxon>
        <taxon>Bacillati</taxon>
        <taxon>Actinomycetota</taxon>
        <taxon>Actinomycetes</taxon>
        <taxon>Micrococcales</taxon>
        <taxon>Dermacoccaceae</taxon>
        <taxon>Luteipulveratus</taxon>
    </lineage>
</organism>
<keyword evidence="8 13" id="KW-0067">ATP-binding</keyword>
<dbReference type="PROSITE" id="PS00617">
    <property type="entry name" value="RECF_1"/>
    <property type="match status" value="1"/>
</dbReference>
<keyword evidence="11 13" id="KW-0742">SOS response</keyword>
<dbReference type="PROSITE" id="PS00618">
    <property type="entry name" value="RECF_2"/>
    <property type="match status" value="1"/>
</dbReference>
<feature type="binding site" evidence="13">
    <location>
        <begin position="30"/>
        <end position="37"/>
    </location>
    <ligand>
        <name>ATP</name>
        <dbReference type="ChEBI" id="CHEBI:30616"/>
    </ligand>
</feature>
<evidence type="ECO:0000256" key="1">
    <source>
        <dbReference type="ARBA" id="ARBA00004496"/>
    </source>
</evidence>
<comment type="subcellular location">
    <subcellularLocation>
        <location evidence="1 13 14">Cytoplasm</location>
    </subcellularLocation>
</comment>
<evidence type="ECO:0000256" key="5">
    <source>
        <dbReference type="ARBA" id="ARBA00022705"/>
    </source>
</evidence>
<dbReference type="STRING" id="571913.VV02_02395"/>
<evidence type="ECO:0000256" key="3">
    <source>
        <dbReference type="ARBA" id="ARBA00020170"/>
    </source>
</evidence>
<evidence type="ECO:0000256" key="2">
    <source>
        <dbReference type="ARBA" id="ARBA00008016"/>
    </source>
</evidence>
<evidence type="ECO:0000256" key="10">
    <source>
        <dbReference type="ARBA" id="ARBA00023204"/>
    </source>
</evidence>
<keyword evidence="4 13" id="KW-0963">Cytoplasm</keyword>
<dbReference type="RefSeq" id="WP_052589548.1">
    <property type="nucleotide sequence ID" value="NZ_CP011112.1"/>
</dbReference>
<evidence type="ECO:0000256" key="7">
    <source>
        <dbReference type="ARBA" id="ARBA00022763"/>
    </source>
</evidence>
<dbReference type="InterPro" id="IPR027417">
    <property type="entry name" value="P-loop_NTPase"/>
</dbReference>
<dbReference type="SUPFAM" id="SSF52540">
    <property type="entry name" value="P-loop containing nucleoside triphosphate hydrolases"/>
    <property type="match status" value="1"/>
</dbReference>
<evidence type="ECO:0000256" key="14">
    <source>
        <dbReference type="RuleBase" id="RU000578"/>
    </source>
</evidence>
<dbReference type="HAMAP" id="MF_00365">
    <property type="entry name" value="RecF"/>
    <property type="match status" value="1"/>
</dbReference>
<dbReference type="EMBL" id="CP011112">
    <property type="protein sequence ID" value="AKU14982.1"/>
    <property type="molecule type" value="Genomic_DNA"/>
</dbReference>
<keyword evidence="5 13" id="KW-0235">DNA replication</keyword>
<name>A0A0K1JE39_9MICO</name>
<evidence type="ECO:0000256" key="8">
    <source>
        <dbReference type="ARBA" id="ARBA00022840"/>
    </source>
</evidence>
<dbReference type="Proteomes" id="UP000066480">
    <property type="component" value="Chromosome"/>
</dbReference>
<sequence>MYLRHLSLVDYRSYPVAEVELEPGITTFVGLNGQGKTNLVEAAGYLASLSSHRVAQDAPLVRAGAEQAIIRAVVVRDGREQIVELEINPGRANRARLGRAALTRPRDILGALRTVLFAPEDLALVKGDPSERRRFLDELLVARQPRWAGARADYDKILKQRNALLKSSMPLLRKGARRPRRDESQPEDEARASALHTLDVWNTHLAQVGSSLLYARLRLLHDLSPYLAKAYDEVSAGRGAAQASYRSSVHEEVASVIAAGEVPEQADLQQAMHDTFAQVRSQEVERGVTLVGPHRDDLVLQLGDLPAKGYASHGESWSFALGLRLAAFQLLRTDLGTDPVLVLDDVFAELDAGRRARLAAMVEDAEQVLVTAAVADDVPDALTGRTFHVTLGEVSREPA</sequence>
<comment type="similarity">
    <text evidence="2 13 14">Belongs to the RecF family.</text>
</comment>
<dbReference type="InterPro" id="IPR018078">
    <property type="entry name" value="DNA-binding_RecF_CS"/>
</dbReference>
<reference evidence="17 18" key="1">
    <citation type="submission" date="2015-03" db="EMBL/GenBank/DDBJ databases">
        <title>Luteipulveratus halotolerans sp. nov., a novel actinobacterium (Dermacoccaceae) from Sarawak, Malaysia.</title>
        <authorList>
            <person name="Juboi H."/>
            <person name="Basik A."/>
            <person name="Shamsul S.S."/>
            <person name="Arnold P."/>
            <person name="Schmitt E.K."/>
            <person name="Sanglier J.-J."/>
            <person name="Yeo T."/>
        </authorList>
    </citation>
    <scope>NUCLEOTIDE SEQUENCE [LARGE SCALE GENOMIC DNA]</scope>
    <source>
        <strain evidence="17 18">MN07-A0370</strain>
    </source>
</reference>
<evidence type="ECO:0000256" key="9">
    <source>
        <dbReference type="ARBA" id="ARBA00023125"/>
    </source>
</evidence>
<dbReference type="GO" id="GO:0003697">
    <property type="term" value="F:single-stranded DNA binding"/>
    <property type="evidence" value="ECO:0007669"/>
    <property type="project" value="UniProtKB-UniRule"/>
</dbReference>
<feature type="domain" description="RecF/RecN/SMC N-terminal" evidence="16">
    <location>
        <begin position="2"/>
        <end position="375"/>
    </location>
</feature>
<dbReference type="Gene3D" id="1.20.1050.90">
    <property type="entry name" value="RecF/RecN/SMC, N-terminal domain"/>
    <property type="match status" value="1"/>
</dbReference>
<gene>
    <name evidence="13" type="primary">recF</name>
    <name evidence="17" type="ORF">VV02_02395</name>
</gene>
<feature type="compositionally biased region" description="Basic and acidic residues" evidence="15">
    <location>
        <begin position="180"/>
        <end position="191"/>
    </location>
</feature>
<dbReference type="GO" id="GO:0006260">
    <property type="term" value="P:DNA replication"/>
    <property type="evidence" value="ECO:0007669"/>
    <property type="project" value="UniProtKB-UniRule"/>
</dbReference>
<protein>
    <recommendedName>
        <fullName evidence="3 13">DNA replication and repair protein RecF</fullName>
    </recommendedName>
</protein>
<accession>A0A0K1JE39</accession>
<evidence type="ECO:0000313" key="17">
    <source>
        <dbReference type="EMBL" id="AKU14982.1"/>
    </source>
</evidence>
<keyword evidence="10 13" id="KW-0234">DNA repair</keyword>
<evidence type="ECO:0000256" key="11">
    <source>
        <dbReference type="ARBA" id="ARBA00023236"/>
    </source>
</evidence>
<dbReference type="KEGG" id="lmoi:VV02_02395"/>
<keyword evidence="6 13" id="KW-0547">Nucleotide-binding</keyword>
<dbReference type="InterPro" id="IPR042174">
    <property type="entry name" value="RecF_2"/>
</dbReference>
<dbReference type="GO" id="GO:0009432">
    <property type="term" value="P:SOS response"/>
    <property type="evidence" value="ECO:0007669"/>
    <property type="project" value="UniProtKB-UniRule"/>
</dbReference>
<evidence type="ECO:0000256" key="6">
    <source>
        <dbReference type="ARBA" id="ARBA00022741"/>
    </source>
</evidence>
<evidence type="ECO:0000256" key="4">
    <source>
        <dbReference type="ARBA" id="ARBA00022490"/>
    </source>
</evidence>
<dbReference type="GO" id="GO:0005524">
    <property type="term" value="F:ATP binding"/>
    <property type="evidence" value="ECO:0007669"/>
    <property type="project" value="UniProtKB-UniRule"/>
</dbReference>
<dbReference type="OrthoDB" id="9803889at2"/>
<evidence type="ECO:0000259" key="16">
    <source>
        <dbReference type="Pfam" id="PF02463"/>
    </source>
</evidence>
<dbReference type="PANTHER" id="PTHR32182">
    <property type="entry name" value="DNA REPLICATION AND REPAIR PROTEIN RECF"/>
    <property type="match status" value="1"/>
</dbReference>
<evidence type="ECO:0000313" key="18">
    <source>
        <dbReference type="Proteomes" id="UP000066480"/>
    </source>
</evidence>
<dbReference type="PANTHER" id="PTHR32182:SF0">
    <property type="entry name" value="DNA REPLICATION AND REPAIR PROTEIN RECF"/>
    <property type="match status" value="1"/>
</dbReference>
<keyword evidence="7 13" id="KW-0227">DNA damage</keyword>
<dbReference type="InterPro" id="IPR003395">
    <property type="entry name" value="RecF/RecN/SMC_N"/>
</dbReference>
<dbReference type="Gene3D" id="3.40.50.300">
    <property type="entry name" value="P-loop containing nucleotide triphosphate hydrolases"/>
    <property type="match status" value="1"/>
</dbReference>
<keyword evidence="18" id="KW-1185">Reference proteome</keyword>
<keyword evidence="9 13" id="KW-0238">DNA-binding</keyword>
<dbReference type="CDD" id="cd03242">
    <property type="entry name" value="ABC_RecF"/>
    <property type="match status" value="1"/>
</dbReference>